<accession>A0A6A6FEG9</accession>
<dbReference type="AlphaFoldDB" id="A0A6A6FEG9"/>
<gene>
    <name evidence="1" type="ORF">CERZMDRAFT_98186</name>
</gene>
<protein>
    <recommendedName>
        <fullName evidence="3">F-box domain-containing protein</fullName>
    </recommendedName>
</protein>
<dbReference type="OrthoDB" id="3818343at2759"/>
<dbReference type="EMBL" id="ML992675">
    <property type="protein sequence ID" value="KAF2211753.1"/>
    <property type="molecule type" value="Genomic_DNA"/>
</dbReference>
<keyword evidence="2" id="KW-1185">Reference proteome</keyword>
<dbReference type="Proteomes" id="UP000799539">
    <property type="component" value="Unassembled WGS sequence"/>
</dbReference>
<proteinExistence type="predicted"/>
<evidence type="ECO:0008006" key="3">
    <source>
        <dbReference type="Google" id="ProtNLM"/>
    </source>
</evidence>
<sequence>MNTSTSSFLALPPELRDLIYQFAVEETLPWPESFTERYSNILKQHTANSSQETSSIGSTVLLLIHYPSRPPRPTWLSLLQCSRTIHSEIKHLFPLTNLKPSSQPVQTPPDHDTAHILLNLTSTTLTCSWLTLRCRPQHLRTLHIKIHLSDLGHADLTSGRASCGNRIIHAIYILLRQFFTFGPHFSGKVGSSSAPLRLKTVLISLAAAPVNQGKADGQVESYFFGDYPEQQMATITGVLTIWLHRLRGSGLLWCLVDEFRLDCEALVEELKGNDENSVFPVEDRSTGYEVFRSTFERLGYRWDQ</sequence>
<reference evidence="1" key="1">
    <citation type="journal article" date="2020" name="Stud. Mycol.">
        <title>101 Dothideomycetes genomes: a test case for predicting lifestyles and emergence of pathogens.</title>
        <authorList>
            <person name="Haridas S."/>
            <person name="Albert R."/>
            <person name="Binder M."/>
            <person name="Bloem J."/>
            <person name="Labutti K."/>
            <person name="Salamov A."/>
            <person name="Andreopoulos B."/>
            <person name="Baker S."/>
            <person name="Barry K."/>
            <person name="Bills G."/>
            <person name="Bluhm B."/>
            <person name="Cannon C."/>
            <person name="Castanera R."/>
            <person name="Culley D."/>
            <person name="Daum C."/>
            <person name="Ezra D."/>
            <person name="Gonzalez J."/>
            <person name="Henrissat B."/>
            <person name="Kuo A."/>
            <person name="Liang C."/>
            <person name="Lipzen A."/>
            <person name="Lutzoni F."/>
            <person name="Magnuson J."/>
            <person name="Mondo S."/>
            <person name="Nolan M."/>
            <person name="Ohm R."/>
            <person name="Pangilinan J."/>
            <person name="Park H.-J."/>
            <person name="Ramirez L."/>
            <person name="Alfaro M."/>
            <person name="Sun H."/>
            <person name="Tritt A."/>
            <person name="Yoshinaga Y."/>
            <person name="Zwiers L.-H."/>
            <person name="Turgeon B."/>
            <person name="Goodwin S."/>
            <person name="Spatafora J."/>
            <person name="Crous P."/>
            <person name="Grigoriev I."/>
        </authorList>
    </citation>
    <scope>NUCLEOTIDE SEQUENCE</scope>
    <source>
        <strain evidence="1">SCOH1-5</strain>
    </source>
</reference>
<organism evidence="1 2">
    <name type="scientific">Cercospora zeae-maydis SCOH1-5</name>
    <dbReference type="NCBI Taxonomy" id="717836"/>
    <lineage>
        <taxon>Eukaryota</taxon>
        <taxon>Fungi</taxon>
        <taxon>Dikarya</taxon>
        <taxon>Ascomycota</taxon>
        <taxon>Pezizomycotina</taxon>
        <taxon>Dothideomycetes</taxon>
        <taxon>Dothideomycetidae</taxon>
        <taxon>Mycosphaerellales</taxon>
        <taxon>Mycosphaerellaceae</taxon>
        <taxon>Cercospora</taxon>
    </lineage>
</organism>
<evidence type="ECO:0000313" key="1">
    <source>
        <dbReference type="EMBL" id="KAF2211753.1"/>
    </source>
</evidence>
<name>A0A6A6FEG9_9PEZI</name>
<evidence type="ECO:0000313" key="2">
    <source>
        <dbReference type="Proteomes" id="UP000799539"/>
    </source>
</evidence>